<dbReference type="PANTHER" id="PTHR11133">
    <property type="entry name" value="SACCHAROPINE DEHYDROGENASE"/>
    <property type="match status" value="1"/>
</dbReference>
<dbReference type="GO" id="GO:0019878">
    <property type="term" value="P:lysine biosynthetic process via aminoadipic acid"/>
    <property type="evidence" value="ECO:0007669"/>
    <property type="project" value="UniProtKB-UniPathway"/>
</dbReference>
<comment type="similarity">
    <text evidence="2 13">Belongs to the AlaDH/PNT family.</text>
</comment>
<feature type="binding site" evidence="15">
    <location>
        <position position="226"/>
    </location>
    <ligand>
        <name>NAD(+)</name>
        <dbReference type="ChEBI" id="CHEBI:57540"/>
    </ligand>
</feature>
<comment type="catalytic activity">
    <reaction evidence="12 13">
        <text>L-saccharopine + NAD(+) + H2O = L-lysine + 2-oxoglutarate + NADH + H(+)</text>
        <dbReference type="Rhea" id="RHEA:12440"/>
        <dbReference type="ChEBI" id="CHEBI:15377"/>
        <dbReference type="ChEBI" id="CHEBI:15378"/>
        <dbReference type="ChEBI" id="CHEBI:16810"/>
        <dbReference type="ChEBI" id="CHEBI:32551"/>
        <dbReference type="ChEBI" id="CHEBI:57540"/>
        <dbReference type="ChEBI" id="CHEBI:57945"/>
        <dbReference type="ChEBI" id="CHEBI:57951"/>
        <dbReference type="EC" id="1.5.1.7"/>
    </reaction>
</comment>
<sequence>MTVHIWVRAETKHQEHRTALTPNAAKQLVDAGFTVSVERCTERIFNDADYEGTGVTMVPHGTWRTAPADAYILGLKELPENDDSALPHAHIMFAHCFKGQAGWREVLDRFKRGNGTLLDLEFLVDERGRRVAAFGYHAGYAGSAVGLDLWCHKILNGEEPVFPAINHFNNDQDLIKHIKARLALAVAKFGRLPRVMVMGALGRCGGGAGDFARDAGIPAENIIQWDLAETKAGGPFAEILAHDIFVNCIYLSTPIPPFVTLEMCKSVEKPRGLSVLVDVSCDATNPHNPIPVYYGATTFVDPVIRVDCAPAPRLDVVAIDHLPSLLPRESSEAFCKDLLPSLLALKNRADSQVWGKAEKLFHAKVDEAKL</sequence>
<dbReference type="InterPro" id="IPR007886">
    <property type="entry name" value="AlaDH/PNT_N"/>
</dbReference>
<dbReference type="EMBL" id="QEAP01001129">
    <property type="protein sequence ID" value="TPX51323.1"/>
    <property type="molecule type" value="Genomic_DNA"/>
</dbReference>
<evidence type="ECO:0000256" key="16">
    <source>
        <dbReference type="PIRSR" id="PIRSR018250-4"/>
    </source>
</evidence>
<name>A0A507DIB9_9FUNG</name>
<evidence type="ECO:0000256" key="8">
    <source>
        <dbReference type="ARBA" id="ARBA00023027"/>
    </source>
</evidence>
<dbReference type="SMART" id="SM01003">
    <property type="entry name" value="AlaDh_PNT_N"/>
    <property type="match status" value="1"/>
</dbReference>
<evidence type="ECO:0000256" key="7">
    <source>
        <dbReference type="ARBA" id="ARBA00023002"/>
    </source>
</evidence>
<dbReference type="InterPro" id="IPR051168">
    <property type="entry name" value="AASS"/>
</dbReference>
<dbReference type="OrthoDB" id="265306at2759"/>
<comment type="pathway">
    <text evidence="1 13">Amino-acid biosynthesis; L-lysine biosynthesis via AAA pathway; L-lysine from L-alpha-aminoadipate (fungal route): step 3/3.</text>
</comment>
<comment type="subunit">
    <text evidence="3">Monomer.</text>
</comment>
<evidence type="ECO:0000256" key="12">
    <source>
        <dbReference type="ARBA" id="ARBA00047860"/>
    </source>
</evidence>
<proteinExistence type="inferred from homology"/>
<evidence type="ECO:0000256" key="9">
    <source>
        <dbReference type="ARBA" id="ARBA00023154"/>
    </source>
</evidence>
<reference evidence="19 20" key="1">
    <citation type="journal article" date="2019" name="Sci. Rep.">
        <title>Comparative genomics of chytrid fungi reveal insights into the obligate biotrophic and pathogenic lifestyle of Synchytrium endobioticum.</title>
        <authorList>
            <person name="van de Vossenberg B.T.L.H."/>
            <person name="Warris S."/>
            <person name="Nguyen H.D.T."/>
            <person name="van Gent-Pelzer M.P.E."/>
            <person name="Joly D.L."/>
            <person name="van de Geest H.C."/>
            <person name="Bonants P.J.M."/>
            <person name="Smith D.S."/>
            <person name="Levesque C.A."/>
            <person name="van der Lee T.A.J."/>
        </authorList>
    </citation>
    <scope>NUCLEOTIDE SEQUENCE [LARGE SCALE GENOMIC DNA]</scope>
    <source>
        <strain evidence="19 20">CBS 675.73</strain>
    </source>
</reference>
<keyword evidence="9 13" id="KW-0457">Lysine biosynthesis</keyword>
<feature type="binding site" evidence="15">
    <location>
        <position position="230"/>
    </location>
    <ligand>
        <name>NAD(+)</name>
        <dbReference type="ChEBI" id="CHEBI:57540"/>
    </ligand>
</feature>
<dbReference type="Pfam" id="PF05222">
    <property type="entry name" value="AlaDh_PNT_N"/>
    <property type="match status" value="1"/>
</dbReference>
<evidence type="ECO:0000313" key="20">
    <source>
        <dbReference type="Proteomes" id="UP000320333"/>
    </source>
</evidence>
<feature type="active site" description="Proton acceptor" evidence="14">
    <location>
        <position position="76"/>
    </location>
</feature>
<accession>A0A507DIB9</accession>
<comment type="caution">
    <text evidence="19">The sequence shown here is derived from an EMBL/GenBank/DDBJ whole genome shotgun (WGS) entry which is preliminary data.</text>
</comment>
<organism evidence="19 20">
    <name type="scientific">Chytriomyces confervae</name>
    <dbReference type="NCBI Taxonomy" id="246404"/>
    <lineage>
        <taxon>Eukaryota</taxon>
        <taxon>Fungi</taxon>
        <taxon>Fungi incertae sedis</taxon>
        <taxon>Chytridiomycota</taxon>
        <taxon>Chytridiomycota incertae sedis</taxon>
        <taxon>Chytridiomycetes</taxon>
        <taxon>Chytridiales</taxon>
        <taxon>Chytriomycetaceae</taxon>
        <taxon>Chytriomyces</taxon>
    </lineage>
</organism>
<feature type="binding site" evidence="15">
    <location>
        <begin position="202"/>
        <end position="203"/>
    </location>
    <ligand>
        <name>NAD(+)</name>
        <dbReference type="ChEBI" id="CHEBI:57540"/>
    </ligand>
</feature>
<dbReference type="GO" id="GO:0004754">
    <property type="term" value="F:saccharopine dehydrogenase (NAD+, L-lysine-forming) activity"/>
    <property type="evidence" value="ECO:0007669"/>
    <property type="project" value="UniProtKB-EC"/>
</dbReference>
<feature type="domain" description="Alanine dehydrogenase/pyridine nucleotide transhydrogenase N-terminal" evidence="18">
    <location>
        <begin position="6"/>
        <end position="141"/>
    </location>
</feature>
<dbReference type="InterPro" id="IPR036291">
    <property type="entry name" value="NAD(P)-bd_dom_sf"/>
</dbReference>
<feature type="active site" description="Proton donor" evidence="14">
    <location>
        <position position="95"/>
    </location>
</feature>
<evidence type="ECO:0000256" key="10">
    <source>
        <dbReference type="ARBA" id="ARBA00023157"/>
    </source>
</evidence>
<dbReference type="SMART" id="SM01002">
    <property type="entry name" value="AlaDh_PNT_C"/>
    <property type="match status" value="1"/>
</dbReference>
<dbReference type="SUPFAM" id="SSF51735">
    <property type="entry name" value="NAD(P)-binding Rossmann-fold domains"/>
    <property type="match status" value="1"/>
</dbReference>
<dbReference type="EC" id="1.5.1.7" evidence="4 13"/>
<dbReference type="FunFam" id="3.40.50.720:FF:000217">
    <property type="entry name" value="Saccharopine dehydrogenase [NAD(+), L-lysine-forming]"/>
    <property type="match status" value="1"/>
</dbReference>
<keyword evidence="6 13" id="KW-0028">Amino-acid biosynthesis</keyword>
<dbReference type="PANTHER" id="PTHR11133:SF23">
    <property type="entry name" value="SACCHAROPINE DEHYDROGENASE [NAD(+), L-LYSINE-FORMING]"/>
    <property type="match status" value="1"/>
</dbReference>
<feature type="binding site" evidence="15">
    <location>
        <position position="250"/>
    </location>
    <ligand>
        <name>NAD(+)</name>
        <dbReference type="ChEBI" id="CHEBI:57540"/>
    </ligand>
</feature>
<dbReference type="Proteomes" id="UP000320333">
    <property type="component" value="Unassembled WGS sequence"/>
</dbReference>
<feature type="binding site" evidence="15">
    <location>
        <position position="279"/>
    </location>
    <ligand>
        <name>NAD(+)</name>
        <dbReference type="ChEBI" id="CHEBI:57540"/>
    </ligand>
</feature>
<evidence type="ECO:0000256" key="3">
    <source>
        <dbReference type="ARBA" id="ARBA00011245"/>
    </source>
</evidence>
<evidence type="ECO:0000259" key="17">
    <source>
        <dbReference type="SMART" id="SM01002"/>
    </source>
</evidence>
<evidence type="ECO:0000259" key="18">
    <source>
        <dbReference type="SMART" id="SM01003"/>
    </source>
</evidence>
<dbReference type="GO" id="GO:0005737">
    <property type="term" value="C:cytoplasm"/>
    <property type="evidence" value="ECO:0007669"/>
    <property type="project" value="TreeGrafter"/>
</dbReference>
<feature type="disulfide bond" evidence="16">
    <location>
        <begin position="204"/>
        <end position="248"/>
    </location>
</feature>
<dbReference type="PIRSF" id="PIRSF018250">
    <property type="entry name" value="Saccharopine_DH_Lys"/>
    <property type="match status" value="1"/>
</dbReference>
<dbReference type="CDD" id="cd12188">
    <property type="entry name" value="SDH"/>
    <property type="match status" value="1"/>
</dbReference>
<evidence type="ECO:0000256" key="15">
    <source>
        <dbReference type="PIRSR" id="PIRSR018250-3"/>
    </source>
</evidence>
<gene>
    <name evidence="19" type="primary">LYS1</name>
    <name evidence="19" type="ORF">CcCBS67573_g10036</name>
</gene>
<dbReference type="STRING" id="246404.A0A507DIB9"/>
<keyword evidence="20" id="KW-1185">Reference proteome</keyword>
<evidence type="ECO:0000256" key="13">
    <source>
        <dbReference type="PIRNR" id="PIRNR018250"/>
    </source>
</evidence>
<dbReference type="AlphaFoldDB" id="A0A507DIB9"/>
<keyword evidence="10" id="KW-1015">Disulfide bond</keyword>
<evidence type="ECO:0000313" key="19">
    <source>
        <dbReference type="EMBL" id="TPX51323.1"/>
    </source>
</evidence>
<evidence type="ECO:0000256" key="1">
    <source>
        <dbReference type="ARBA" id="ARBA00004884"/>
    </source>
</evidence>
<evidence type="ECO:0000256" key="14">
    <source>
        <dbReference type="PIRSR" id="PIRSR018250-1"/>
    </source>
</evidence>
<feature type="binding site" evidence="15">
    <location>
        <begin position="319"/>
        <end position="322"/>
    </location>
    <ligand>
        <name>NAD(+)</name>
        <dbReference type="ChEBI" id="CHEBI:57540"/>
    </ligand>
</feature>
<dbReference type="InterPro" id="IPR027281">
    <property type="entry name" value="Lys1"/>
</dbReference>
<protein>
    <recommendedName>
        <fullName evidence="5 13">Saccharopine dehydrogenase [NAD(+), L-lysine-forming]</fullName>
        <shortName evidence="13">SDH</shortName>
        <ecNumber evidence="4 13">1.5.1.7</ecNumber>
    </recommendedName>
    <alternativeName>
        <fullName evidence="11 13">Lysine--2-oxoglutarate reductase</fullName>
    </alternativeName>
</protein>
<dbReference type="InterPro" id="IPR007698">
    <property type="entry name" value="AlaDH/PNT_NAD(H)-bd"/>
</dbReference>
<keyword evidence="7 13" id="KW-0560">Oxidoreductase</keyword>
<feature type="binding site" evidence="15">
    <location>
        <position position="129"/>
    </location>
    <ligand>
        <name>NAD(+)</name>
        <dbReference type="ChEBI" id="CHEBI:57540"/>
    </ligand>
</feature>
<evidence type="ECO:0000256" key="2">
    <source>
        <dbReference type="ARBA" id="ARBA00005689"/>
    </source>
</evidence>
<evidence type="ECO:0000256" key="6">
    <source>
        <dbReference type="ARBA" id="ARBA00022605"/>
    </source>
</evidence>
<dbReference type="SUPFAM" id="SSF52283">
    <property type="entry name" value="Formate/glycerate dehydrogenase catalytic domain-like"/>
    <property type="match status" value="1"/>
</dbReference>
<evidence type="ECO:0000256" key="11">
    <source>
        <dbReference type="ARBA" id="ARBA00033228"/>
    </source>
</evidence>
<dbReference type="UniPathway" id="UPA00033">
    <property type="reaction ID" value="UER00034"/>
</dbReference>
<evidence type="ECO:0000256" key="5">
    <source>
        <dbReference type="ARBA" id="ARBA00021221"/>
    </source>
</evidence>
<evidence type="ECO:0000256" key="4">
    <source>
        <dbReference type="ARBA" id="ARBA00012847"/>
    </source>
</evidence>
<keyword evidence="8 13" id="KW-0520">NAD</keyword>
<feature type="domain" description="Alanine dehydrogenase/pyridine nucleotide transhydrogenase NAD(H)-binding" evidence="17">
    <location>
        <begin position="174"/>
        <end position="318"/>
    </location>
</feature>
<dbReference type="Gene3D" id="3.40.50.720">
    <property type="entry name" value="NAD(P)-binding Rossmann-like Domain"/>
    <property type="match status" value="2"/>
</dbReference>